<evidence type="ECO:0000256" key="3">
    <source>
        <dbReference type="ARBA" id="ARBA00023274"/>
    </source>
</evidence>
<sequence length="157" mass="18121">MHTHHPFLQIMWSTLLQNDWRWALLGRPPPPPEPERKAFTMVKNVRITYRRRHSYATRSNGIKAVKTPGGKLVAQYRKKRAAGPKCGDCKQSLKGIKHLQSKEYKNVSKTHRTVSRAYGGSRCATCVRQRIVRAFLIEEQKIVKKVLMEKLKKSKSA</sequence>
<dbReference type="InterPro" id="IPR008195">
    <property type="entry name" value="Ribosomal_eL34"/>
</dbReference>
<gene>
    <name evidence="4" type="ORF">P3T76_008942</name>
</gene>
<dbReference type="PRINTS" id="PR01250">
    <property type="entry name" value="RIBOSOMALL34"/>
</dbReference>
<keyword evidence="2 4" id="KW-0689">Ribosomal protein</keyword>
<dbReference type="Gene3D" id="6.20.370.70">
    <property type="match status" value="1"/>
</dbReference>
<dbReference type="GO" id="GO:0005840">
    <property type="term" value="C:ribosome"/>
    <property type="evidence" value="ECO:0007669"/>
    <property type="project" value="UniProtKB-KW"/>
</dbReference>
<dbReference type="EMBL" id="JASMQC010000017">
    <property type="protein sequence ID" value="KAK1938867.1"/>
    <property type="molecule type" value="Genomic_DNA"/>
</dbReference>
<evidence type="ECO:0000256" key="1">
    <source>
        <dbReference type="ARBA" id="ARBA00009875"/>
    </source>
</evidence>
<dbReference type="InterPro" id="IPR038562">
    <property type="entry name" value="Ribosomal_eL34_C_sf"/>
</dbReference>
<keyword evidence="3" id="KW-0687">Ribonucleoprotein</keyword>
<protein>
    <submittedName>
        <fullName evidence="4">60S ribosomal protein L34-B</fullName>
    </submittedName>
</protein>
<name>A0AAD9GIA3_9STRA</name>
<dbReference type="Pfam" id="PF01199">
    <property type="entry name" value="Ribosomal_L34e"/>
    <property type="match status" value="1"/>
</dbReference>
<comment type="similarity">
    <text evidence="1">Belongs to the eukaryotic ribosomal protein eL34 family.</text>
</comment>
<dbReference type="AlphaFoldDB" id="A0AAD9GIA3"/>
<proteinExistence type="inferred from homology"/>
<keyword evidence="5" id="KW-1185">Reference proteome</keyword>
<dbReference type="GO" id="GO:0006412">
    <property type="term" value="P:translation"/>
    <property type="evidence" value="ECO:0007669"/>
    <property type="project" value="InterPro"/>
</dbReference>
<dbReference type="GO" id="GO:1990904">
    <property type="term" value="C:ribonucleoprotein complex"/>
    <property type="evidence" value="ECO:0007669"/>
    <property type="project" value="UniProtKB-KW"/>
</dbReference>
<reference evidence="4" key="1">
    <citation type="submission" date="2023-08" db="EMBL/GenBank/DDBJ databases">
        <title>Reference Genome Resource for the Citrus Pathogen Phytophthora citrophthora.</title>
        <authorList>
            <person name="Moller H."/>
            <person name="Coetzee B."/>
            <person name="Rose L.J."/>
            <person name="Van Niekerk J.M."/>
        </authorList>
    </citation>
    <scope>NUCLEOTIDE SEQUENCE</scope>
    <source>
        <strain evidence="4">STE-U-9442</strain>
    </source>
</reference>
<evidence type="ECO:0000256" key="2">
    <source>
        <dbReference type="ARBA" id="ARBA00022980"/>
    </source>
</evidence>
<dbReference type="Gene3D" id="6.20.340.10">
    <property type="match status" value="1"/>
</dbReference>
<dbReference type="GO" id="GO:0003735">
    <property type="term" value="F:structural constituent of ribosome"/>
    <property type="evidence" value="ECO:0007669"/>
    <property type="project" value="InterPro"/>
</dbReference>
<evidence type="ECO:0000313" key="4">
    <source>
        <dbReference type="EMBL" id="KAK1938867.1"/>
    </source>
</evidence>
<dbReference type="PANTHER" id="PTHR10759">
    <property type="entry name" value="60S RIBOSOMAL PROTEIN L34"/>
    <property type="match status" value="1"/>
</dbReference>
<accession>A0AAD9GIA3</accession>
<comment type="caution">
    <text evidence="4">The sequence shown here is derived from an EMBL/GenBank/DDBJ whole genome shotgun (WGS) entry which is preliminary data.</text>
</comment>
<organism evidence="4 5">
    <name type="scientific">Phytophthora citrophthora</name>
    <dbReference type="NCBI Taxonomy" id="4793"/>
    <lineage>
        <taxon>Eukaryota</taxon>
        <taxon>Sar</taxon>
        <taxon>Stramenopiles</taxon>
        <taxon>Oomycota</taxon>
        <taxon>Peronosporomycetes</taxon>
        <taxon>Peronosporales</taxon>
        <taxon>Peronosporaceae</taxon>
        <taxon>Phytophthora</taxon>
    </lineage>
</organism>
<dbReference type="Proteomes" id="UP001259832">
    <property type="component" value="Unassembled WGS sequence"/>
</dbReference>
<evidence type="ECO:0000313" key="5">
    <source>
        <dbReference type="Proteomes" id="UP001259832"/>
    </source>
</evidence>